<evidence type="ECO:0000313" key="10">
    <source>
        <dbReference type="Proteomes" id="UP000294881"/>
    </source>
</evidence>
<keyword evidence="1" id="KW-0813">Transport</keyword>
<dbReference type="AlphaFoldDB" id="A0A4R2GUB3"/>
<evidence type="ECO:0000256" key="6">
    <source>
        <dbReference type="PIRSR" id="PIRSR000027-1"/>
    </source>
</evidence>
<comment type="PTM">
    <text evidence="7">Binds 1 heme group per subunit.</text>
</comment>
<dbReference type="InterPro" id="IPR010980">
    <property type="entry name" value="Cyt_c/b562"/>
</dbReference>
<keyword evidence="10" id="KW-1185">Reference proteome</keyword>
<dbReference type="InterPro" id="IPR012127">
    <property type="entry name" value="Cyt_c_prime"/>
</dbReference>
<accession>A0A4R2GUB3</accession>
<evidence type="ECO:0000256" key="2">
    <source>
        <dbReference type="ARBA" id="ARBA00022617"/>
    </source>
</evidence>
<keyword evidence="5 6" id="KW-0408">Iron</keyword>
<protein>
    <submittedName>
        <fullName evidence="9">Cytochrome c556</fullName>
    </submittedName>
</protein>
<dbReference type="GO" id="GO:0020037">
    <property type="term" value="F:heme binding"/>
    <property type="evidence" value="ECO:0007669"/>
    <property type="project" value="InterPro"/>
</dbReference>
<dbReference type="InterPro" id="IPR002321">
    <property type="entry name" value="Cyt_c_II"/>
</dbReference>
<feature type="signal peptide" evidence="8">
    <location>
        <begin position="1"/>
        <end position="31"/>
    </location>
</feature>
<keyword evidence="4" id="KW-0249">Electron transport</keyword>
<dbReference type="Pfam" id="PF01322">
    <property type="entry name" value="Cytochrom_C_2"/>
    <property type="match status" value="1"/>
</dbReference>
<dbReference type="Proteomes" id="UP000294881">
    <property type="component" value="Unassembled WGS sequence"/>
</dbReference>
<evidence type="ECO:0000313" key="9">
    <source>
        <dbReference type="EMBL" id="TCO14260.1"/>
    </source>
</evidence>
<name>A0A4R2GUB3_9HYPH</name>
<evidence type="ECO:0000256" key="4">
    <source>
        <dbReference type="ARBA" id="ARBA00022982"/>
    </source>
</evidence>
<sequence length="154" mass="16041">MTKTHILSGKRMLCGLALAMLLGAGATAVVAQEDPVAARKALFKQMAGALKAPGQMLKGETPLDLARVKEGLAVVAANSAKLGGLFPETSKAGDTGALPKVWEDKADFTGRFDTLGKDAAAAIVSIKDMDSFRAAMPRVLGNCGACHKIYRKPT</sequence>
<evidence type="ECO:0000256" key="1">
    <source>
        <dbReference type="ARBA" id="ARBA00022448"/>
    </source>
</evidence>
<evidence type="ECO:0000256" key="5">
    <source>
        <dbReference type="ARBA" id="ARBA00023004"/>
    </source>
</evidence>
<comment type="caution">
    <text evidence="9">The sequence shown here is derived from an EMBL/GenBank/DDBJ whole genome shotgun (WGS) entry which is preliminary data.</text>
</comment>
<dbReference type="GO" id="GO:0009055">
    <property type="term" value="F:electron transfer activity"/>
    <property type="evidence" value="ECO:0007669"/>
    <property type="project" value="InterPro"/>
</dbReference>
<dbReference type="Gene3D" id="1.20.120.10">
    <property type="entry name" value="Cytochrome c/b562"/>
    <property type="match status" value="1"/>
</dbReference>
<keyword evidence="2 7" id="KW-0349">Heme</keyword>
<feature type="chain" id="PRO_5020847397" evidence="8">
    <location>
        <begin position="32"/>
        <end position="154"/>
    </location>
</feature>
<dbReference type="GO" id="GO:0022900">
    <property type="term" value="P:electron transport chain"/>
    <property type="evidence" value="ECO:0007669"/>
    <property type="project" value="InterPro"/>
</dbReference>
<feature type="binding site" description="covalent" evidence="7">
    <location>
        <position position="146"/>
    </location>
    <ligand>
        <name>heme c</name>
        <dbReference type="ChEBI" id="CHEBI:61717"/>
    </ligand>
</feature>
<keyword evidence="8" id="KW-0732">Signal</keyword>
<dbReference type="EMBL" id="SLWL01000004">
    <property type="protein sequence ID" value="TCO14260.1"/>
    <property type="molecule type" value="Genomic_DNA"/>
</dbReference>
<dbReference type="PIRSF" id="PIRSF000027">
    <property type="entry name" value="Cytc_c_prime"/>
    <property type="match status" value="1"/>
</dbReference>
<reference evidence="9 10" key="1">
    <citation type="submission" date="2019-03" db="EMBL/GenBank/DDBJ databases">
        <title>Genomic Encyclopedia of Type Strains, Phase IV (KMG-IV): sequencing the most valuable type-strain genomes for metagenomic binning, comparative biology and taxonomic classification.</title>
        <authorList>
            <person name="Goeker M."/>
        </authorList>
    </citation>
    <scope>NUCLEOTIDE SEQUENCE [LARGE SCALE GENOMIC DNA]</scope>
    <source>
        <strain evidence="9 10">DSM 22958</strain>
    </source>
</reference>
<feature type="binding site" description="covalent" evidence="7">
    <location>
        <position position="143"/>
    </location>
    <ligand>
        <name>heme c</name>
        <dbReference type="ChEBI" id="CHEBI:61717"/>
    </ligand>
</feature>
<gene>
    <name evidence="9" type="ORF">EV666_104213</name>
</gene>
<feature type="binding site" description="axial binding residue" evidence="6">
    <location>
        <position position="147"/>
    </location>
    <ligand>
        <name>heme c</name>
        <dbReference type="ChEBI" id="CHEBI:61717"/>
    </ligand>
    <ligandPart>
        <name>Fe</name>
        <dbReference type="ChEBI" id="CHEBI:18248"/>
    </ligandPart>
</feature>
<proteinExistence type="predicted"/>
<keyword evidence="3 6" id="KW-0479">Metal-binding</keyword>
<dbReference type="GO" id="GO:0042597">
    <property type="term" value="C:periplasmic space"/>
    <property type="evidence" value="ECO:0007669"/>
    <property type="project" value="InterPro"/>
</dbReference>
<evidence type="ECO:0000256" key="3">
    <source>
        <dbReference type="ARBA" id="ARBA00022723"/>
    </source>
</evidence>
<dbReference type="GO" id="GO:0005506">
    <property type="term" value="F:iron ion binding"/>
    <property type="evidence" value="ECO:0007669"/>
    <property type="project" value="InterPro"/>
</dbReference>
<dbReference type="RefSeq" id="WP_245514272.1">
    <property type="nucleotide sequence ID" value="NZ_JBHUNN010000002.1"/>
</dbReference>
<dbReference type="SUPFAM" id="SSF47175">
    <property type="entry name" value="Cytochromes"/>
    <property type="match status" value="1"/>
</dbReference>
<organism evidence="9 10">
    <name type="scientific">Camelimonas lactis</name>
    <dbReference type="NCBI Taxonomy" id="659006"/>
    <lineage>
        <taxon>Bacteria</taxon>
        <taxon>Pseudomonadati</taxon>
        <taxon>Pseudomonadota</taxon>
        <taxon>Alphaproteobacteria</taxon>
        <taxon>Hyphomicrobiales</taxon>
        <taxon>Chelatococcaceae</taxon>
        <taxon>Camelimonas</taxon>
    </lineage>
</organism>
<evidence type="ECO:0000256" key="7">
    <source>
        <dbReference type="PIRSR" id="PIRSR000027-2"/>
    </source>
</evidence>
<evidence type="ECO:0000256" key="8">
    <source>
        <dbReference type="SAM" id="SignalP"/>
    </source>
</evidence>
<dbReference type="PROSITE" id="PS51009">
    <property type="entry name" value="CYTCII"/>
    <property type="match status" value="1"/>
</dbReference>